<dbReference type="PANTHER" id="PTHR33121:SF76">
    <property type="entry name" value="SIGNALING PROTEIN"/>
    <property type="match status" value="1"/>
</dbReference>
<dbReference type="InterPro" id="IPR050706">
    <property type="entry name" value="Cyclic-di-GMP_PDE-like"/>
</dbReference>
<evidence type="ECO:0000259" key="4">
    <source>
        <dbReference type="PROSITE" id="PS51371"/>
    </source>
</evidence>
<dbReference type="InterPro" id="IPR043128">
    <property type="entry name" value="Rev_trsase/Diguanyl_cyclase"/>
</dbReference>
<protein>
    <submittedName>
        <fullName evidence="5">Phosphodiesterase</fullName>
    </submittedName>
</protein>
<evidence type="ECO:0000259" key="2">
    <source>
        <dbReference type="PROSITE" id="PS50883"/>
    </source>
</evidence>
<dbReference type="PROSITE" id="PS51371">
    <property type="entry name" value="CBS"/>
    <property type="match status" value="1"/>
</dbReference>
<name>A0A643FPR8_9BURK</name>
<proteinExistence type="predicted"/>
<dbReference type="InterPro" id="IPR000644">
    <property type="entry name" value="CBS_dom"/>
</dbReference>
<dbReference type="AlphaFoldDB" id="A0A643FPR8"/>
<organism evidence="5 6">
    <name type="scientific">Cupriavidus basilensis</name>
    <dbReference type="NCBI Taxonomy" id="68895"/>
    <lineage>
        <taxon>Bacteria</taxon>
        <taxon>Pseudomonadati</taxon>
        <taxon>Pseudomonadota</taxon>
        <taxon>Betaproteobacteria</taxon>
        <taxon>Burkholderiales</taxon>
        <taxon>Burkholderiaceae</taxon>
        <taxon>Cupriavidus</taxon>
    </lineage>
</organism>
<dbReference type="Pfam" id="PF00563">
    <property type="entry name" value="EAL"/>
    <property type="match status" value="1"/>
</dbReference>
<dbReference type="CDD" id="cd04598">
    <property type="entry name" value="CBS_pair_GGDEF_EAL"/>
    <property type="match status" value="1"/>
</dbReference>
<dbReference type="SUPFAM" id="SSF141868">
    <property type="entry name" value="EAL domain-like"/>
    <property type="match status" value="1"/>
</dbReference>
<dbReference type="RefSeq" id="WP_150989061.1">
    <property type="nucleotide sequence ID" value="NZ_CP062804.1"/>
</dbReference>
<sequence>MSIAKCIEQEQLSAVFQPIGYLASGEILGYEALIRGPAGTALESPQALFEQARREGCMVRLERSAARVCISAFAKTGLPGKLFLNFSAQAIREIVSSKRDVRQFLGAVQFSVERIVIELTEQTSPEPLASLVSSIRVLRDGGAQFALDDYGQGNANLSLWIALQPDYVKVDRAIVDGVANSAFRLAALRCLQVLANAGNATLIAEGLETVEDLTVCRDIGIACAQGFVLGKPHATPSASLEEQALAAIAAVSIAVFPEAVKLAPRTFSASRFLTNAPSVLPATCNNDVLDILTARPMLHAVAVVKDGRPVGLINRRTFVDAYALPYHRELFGKKSCMEFANASPVLVETGATVEQLAQLMTSEDQRYLSDGLVIVEQGRYVGLATGEDLVRAVTEVRIEAARYANPLTFLPGNMPIDAHIKRLVESGAPFHACYCDLNSFKPFNDQYGYWLGDEMLKLAAGVLSEACDQCKDFLGHVGGDDFLILFQSEDWESRIRTAMKRFNASAVQLYEPSDIEAGGIQSEDRHGDLRFYAFVTIAVGVVPVGPGSDIDSNAIATLAAAAKREAKRSGDSFYVCGPELLQVTKTGLI</sequence>
<dbReference type="PANTHER" id="PTHR33121">
    <property type="entry name" value="CYCLIC DI-GMP PHOSPHODIESTERASE PDEF"/>
    <property type="match status" value="1"/>
</dbReference>
<dbReference type="PROSITE" id="PS50883">
    <property type="entry name" value="EAL"/>
    <property type="match status" value="1"/>
</dbReference>
<dbReference type="Pfam" id="PF00571">
    <property type="entry name" value="CBS"/>
    <property type="match status" value="1"/>
</dbReference>
<dbReference type="SMART" id="SM00052">
    <property type="entry name" value="EAL"/>
    <property type="match status" value="1"/>
</dbReference>
<evidence type="ECO:0000313" key="6">
    <source>
        <dbReference type="Proteomes" id="UP000397656"/>
    </source>
</evidence>
<dbReference type="InterPro" id="IPR046342">
    <property type="entry name" value="CBS_dom_sf"/>
</dbReference>
<evidence type="ECO:0000256" key="1">
    <source>
        <dbReference type="PROSITE-ProRule" id="PRU00703"/>
    </source>
</evidence>
<feature type="domain" description="GGDEF" evidence="3">
    <location>
        <begin position="428"/>
        <end position="579"/>
    </location>
</feature>
<dbReference type="InterPro" id="IPR029787">
    <property type="entry name" value="Nucleotide_cyclase"/>
</dbReference>
<feature type="domain" description="CBS" evidence="4">
    <location>
        <begin position="337"/>
        <end position="399"/>
    </location>
</feature>
<feature type="domain" description="EAL" evidence="2">
    <location>
        <begin position="1"/>
        <end position="246"/>
    </location>
</feature>
<dbReference type="GO" id="GO:0071111">
    <property type="term" value="F:cyclic-guanylate-specific phosphodiesterase activity"/>
    <property type="evidence" value="ECO:0007669"/>
    <property type="project" value="InterPro"/>
</dbReference>
<dbReference type="EMBL" id="CP062804">
    <property type="protein sequence ID" value="QOT81291.1"/>
    <property type="molecule type" value="Genomic_DNA"/>
</dbReference>
<dbReference type="Gene3D" id="3.30.70.270">
    <property type="match status" value="1"/>
</dbReference>
<dbReference type="SUPFAM" id="SSF54631">
    <property type="entry name" value="CBS-domain pair"/>
    <property type="match status" value="1"/>
</dbReference>
<dbReference type="Gene3D" id="3.20.20.450">
    <property type="entry name" value="EAL domain"/>
    <property type="match status" value="1"/>
</dbReference>
<dbReference type="Gene3D" id="3.10.580.10">
    <property type="entry name" value="CBS-domain"/>
    <property type="match status" value="1"/>
</dbReference>
<reference evidence="5 6" key="1">
    <citation type="submission" date="2020-10" db="EMBL/GenBank/DDBJ databases">
        <title>Complete genome sequence of Cupriavidus basilensis CCUG 49340T.</title>
        <authorList>
            <person name="Salva-Serra F."/>
            <person name="Donoso R.A."/>
            <person name="Cho K.H."/>
            <person name="Yoo J.A."/>
            <person name="Lee K."/>
            <person name="Yoon S.-H."/>
            <person name="Perez-Pantoja D."/>
            <person name="Moore E.R.B."/>
        </authorList>
    </citation>
    <scope>NUCLEOTIDE SEQUENCE [LARGE SCALE GENOMIC DNA]</scope>
    <source>
        <strain evidence="6">CCUG 49340</strain>
    </source>
</reference>
<dbReference type="NCBIfam" id="TIGR00254">
    <property type="entry name" value="GGDEF"/>
    <property type="match status" value="1"/>
</dbReference>
<dbReference type="InterPro" id="IPR035919">
    <property type="entry name" value="EAL_sf"/>
</dbReference>
<dbReference type="PROSITE" id="PS50887">
    <property type="entry name" value="GGDEF"/>
    <property type="match status" value="1"/>
</dbReference>
<evidence type="ECO:0000259" key="3">
    <source>
        <dbReference type="PROSITE" id="PS50887"/>
    </source>
</evidence>
<dbReference type="InterPro" id="IPR001633">
    <property type="entry name" value="EAL_dom"/>
</dbReference>
<accession>A0A643FPR8</accession>
<dbReference type="CDD" id="cd01948">
    <property type="entry name" value="EAL"/>
    <property type="match status" value="1"/>
</dbReference>
<dbReference type="Proteomes" id="UP000397656">
    <property type="component" value="Chromosome 2"/>
</dbReference>
<gene>
    <name evidence="5" type="ORF">F7R26_025355</name>
</gene>
<dbReference type="SUPFAM" id="SSF55073">
    <property type="entry name" value="Nucleotide cyclase"/>
    <property type="match status" value="1"/>
</dbReference>
<dbReference type="SMART" id="SM00267">
    <property type="entry name" value="GGDEF"/>
    <property type="match status" value="1"/>
</dbReference>
<dbReference type="InterPro" id="IPR000160">
    <property type="entry name" value="GGDEF_dom"/>
</dbReference>
<keyword evidence="1" id="KW-0129">CBS domain</keyword>
<evidence type="ECO:0000313" key="5">
    <source>
        <dbReference type="EMBL" id="QOT81291.1"/>
    </source>
</evidence>
<dbReference type="Pfam" id="PF00990">
    <property type="entry name" value="GGDEF"/>
    <property type="match status" value="1"/>
</dbReference>
<dbReference type="GeneID" id="98404271"/>